<dbReference type="InParanoid" id="E9FYJ2"/>
<name>E9FYJ2_DAPPU</name>
<evidence type="ECO:0000256" key="2">
    <source>
        <dbReference type="ARBA" id="ARBA00022525"/>
    </source>
</evidence>
<reference evidence="6 7" key="1">
    <citation type="journal article" date="2011" name="Science">
        <title>The ecoresponsive genome of Daphnia pulex.</title>
        <authorList>
            <person name="Colbourne J.K."/>
            <person name="Pfrender M.E."/>
            <person name="Gilbert D."/>
            <person name="Thomas W.K."/>
            <person name="Tucker A."/>
            <person name="Oakley T.H."/>
            <person name="Tokishita S."/>
            <person name="Aerts A."/>
            <person name="Arnold G.J."/>
            <person name="Basu M.K."/>
            <person name="Bauer D.J."/>
            <person name="Caceres C.E."/>
            <person name="Carmel L."/>
            <person name="Casola C."/>
            <person name="Choi J.H."/>
            <person name="Detter J.C."/>
            <person name="Dong Q."/>
            <person name="Dusheyko S."/>
            <person name="Eads B.D."/>
            <person name="Frohlich T."/>
            <person name="Geiler-Samerotte K.A."/>
            <person name="Gerlach D."/>
            <person name="Hatcher P."/>
            <person name="Jogdeo S."/>
            <person name="Krijgsveld J."/>
            <person name="Kriventseva E.V."/>
            <person name="Kultz D."/>
            <person name="Laforsch C."/>
            <person name="Lindquist E."/>
            <person name="Lopez J."/>
            <person name="Manak J.R."/>
            <person name="Muller J."/>
            <person name="Pangilinan J."/>
            <person name="Patwardhan R.P."/>
            <person name="Pitluck S."/>
            <person name="Pritham E.J."/>
            <person name="Rechtsteiner A."/>
            <person name="Rho M."/>
            <person name="Rogozin I.B."/>
            <person name="Sakarya O."/>
            <person name="Salamov A."/>
            <person name="Schaack S."/>
            <person name="Shapiro H."/>
            <person name="Shiga Y."/>
            <person name="Skalitzky C."/>
            <person name="Smith Z."/>
            <person name="Souvorov A."/>
            <person name="Sung W."/>
            <person name="Tang Z."/>
            <person name="Tsuchiya D."/>
            <person name="Tu H."/>
            <person name="Vos H."/>
            <person name="Wang M."/>
            <person name="Wolf Y.I."/>
            <person name="Yamagata H."/>
            <person name="Yamada T."/>
            <person name="Ye Y."/>
            <person name="Shaw J.R."/>
            <person name="Andrews J."/>
            <person name="Crease T.J."/>
            <person name="Tang H."/>
            <person name="Lucas S.M."/>
            <person name="Robertson H.M."/>
            <person name="Bork P."/>
            <person name="Koonin E.V."/>
            <person name="Zdobnov E.M."/>
            <person name="Grigoriev I.V."/>
            <person name="Lynch M."/>
            <person name="Boore J.L."/>
        </authorList>
    </citation>
    <scope>NUCLEOTIDE SEQUENCE [LARGE SCALE GENOMIC DNA]</scope>
</reference>
<proteinExistence type="predicted"/>
<dbReference type="Pfam" id="PF06607">
    <property type="entry name" value="Prokineticin"/>
    <property type="match status" value="1"/>
</dbReference>
<dbReference type="GO" id="GO:0005576">
    <property type="term" value="C:extracellular region"/>
    <property type="evidence" value="ECO:0007669"/>
    <property type="project" value="UniProtKB-SubCell"/>
</dbReference>
<evidence type="ECO:0000259" key="5">
    <source>
        <dbReference type="Pfam" id="PF06607"/>
    </source>
</evidence>
<dbReference type="KEGG" id="dpx:DAPPUDRAFT_96666"/>
<organism evidence="6 7">
    <name type="scientific">Daphnia pulex</name>
    <name type="common">Water flea</name>
    <dbReference type="NCBI Taxonomy" id="6669"/>
    <lineage>
        <taxon>Eukaryota</taxon>
        <taxon>Metazoa</taxon>
        <taxon>Ecdysozoa</taxon>
        <taxon>Arthropoda</taxon>
        <taxon>Crustacea</taxon>
        <taxon>Branchiopoda</taxon>
        <taxon>Diplostraca</taxon>
        <taxon>Cladocera</taxon>
        <taxon>Anomopoda</taxon>
        <taxon>Daphniidae</taxon>
        <taxon>Daphnia</taxon>
    </lineage>
</organism>
<evidence type="ECO:0000313" key="7">
    <source>
        <dbReference type="Proteomes" id="UP000000305"/>
    </source>
</evidence>
<feature type="signal peptide" evidence="4">
    <location>
        <begin position="1"/>
        <end position="24"/>
    </location>
</feature>
<feature type="chain" id="PRO_5003239871" description="Prokineticin domain-containing protein" evidence="4">
    <location>
        <begin position="25"/>
        <end position="182"/>
    </location>
</feature>
<keyword evidence="7" id="KW-1185">Reference proteome</keyword>
<dbReference type="Gene3D" id="2.10.80.10">
    <property type="entry name" value="Lipase, subunit A"/>
    <property type="match status" value="1"/>
</dbReference>
<dbReference type="HOGENOM" id="CLU_1483454_0_0_1"/>
<evidence type="ECO:0000313" key="6">
    <source>
        <dbReference type="EMBL" id="EFX87537.1"/>
    </source>
</evidence>
<dbReference type="InterPro" id="IPR023569">
    <property type="entry name" value="Prokineticin_domain"/>
</dbReference>
<evidence type="ECO:0000256" key="3">
    <source>
        <dbReference type="ARBA" id="ARBA00023157"/>
    </source>
</evidence>
<evidence type="ECO:0000256" key="1">
    <source>
        <dbReference type="ARBA" id="ARBA00004613"/>
    </source>
</evidence>
<dbReference type="OrthoDB" id="6408184at2759"/>
<feature type="domain" description="Prokineticin" evidence="5">
    <location>
        <begin position="65"/>
        <end position="132"/>
    </location>
</feature>
<dbReference type="EMBL" id="GL732527">
    <property type="protein sequence ID" value="EFX87537.1"/>
    <property type="molecule type" value="Genomic_DNA"/>
</dbReference>
<dbReference type="Proteomes" id="UP000000305">
    <property type="component" value="Unassembled WGS sequence"/>
</dbReference>
<comment type="subcellular location">
    <subcellularLocation>
        <location evidence="1">Secreted</location>
    </subcellularLocation>
</comment>
<gene>
    <name evidence="6" type="ORF">DAPPUDRAFT_96666</name>
</gene>
<keyword evidence="4" id="KW-0732">Signal</keyword>
<evidence type="ECO:0000256" key="4">
    <source>
        <dbReference type="SAM" id="SignalP"/>
    </source>
</evidence>
<keyword evidence="2" id="KW-0964">Secreted</keyword>
<dbReference type="AlphaFoldDB" id="E9FYJ2"/>
<protein>
    <recommendedName>
        <fullName evidence="5">Prokineticin domain-containing protein</fullName>
    </recommendedName>
</protein>
<keyword evidence="3" id="KW-1015">Disulfide bond</keyword>
<accession>E9FYJ2</accession>
<sequence length="182" mass="20562">MFFKLRNLYYCAALLLIQLALVTQQLVPYSGATRFVPNWWTAARRQHSTKTLKPLIFCPVHQAAGGECRNSGDCSADECCVRSTGSRLHRFCLPLRQTGEACRLTQNLVDPSQKHHVYLNLCPCANGLACREIYGGWVDAECVASRNPADLLRHSFLQAILNAMKQRRQQSRNRIPVNSFPN</sequence>